<keyword evidence="4" id="KW-0175">Coiled coil</keyword>
<dbReference type="PANTHER" id="PTHR19411">
    <property type="entry name" value="PROTEIN BUD31-RELATED"/>
    <property type="match status" value="1"/>
</dbReference>
<dbReference type="EMBL" id="LVVM01001096">
    <property type="protein sequence ID" value="OJA19316.1"/>
    <property type="molecule type" value="Genomic_DNA"/>
</dbReference>
<protein>
    <recommendedName>
        <fullName evidence="8">G10 protein</fullName>
    </recommendedName>
</protein>
<comment type="caution">
    <text evidence="6">The sequence shown here is derived from an EMBL/GenBank/DDBJ whole genome shotgun (WGS) entry which is preliminary data.</text>
</comment>
<accession>A0A1J8R5Y7</accession>
<evidence type="ECO:0000256" key="3">
    <source>
        <dbReference type="ARBA" id="ARBA00023242"/>
    </source>
</evidence>
<dbReference type="AlphaFoldDB" id="A0A1J8R5Y7"/>
<dbReference type="GO" id="GO:0000398">
    <property type="term" value="P:mRNA splicing, via spliceosome"/>
    <property type="evidence" value="ECO:0007669"/>
    <property type="project" value="TreeGrafter"/>
</dbReference>
<evidence type="ECO:0000313" key="6">
    <source>
        <dbReference type="EMBL" id="OJA19316.1"/>
    </source>
</evidence>
<dbReference type="STRING" id="180088.A0A1J8R5Y7"/>
<organism evidence="6 7">
    <name type="scientific">Rhizopogon vesiculosus</name>
    <dbReference type="NCBI Taxonomy" id="180088"/>
    <lineage>
        <taxon>Eukaryota</taxon>
        <taxon>Fungi</taxon>
        <taxon>Dikarya</taxon>
        <taxon>Basidiomycota</taxon>
        <taxon>Agaricomycotina</taxon>
        <taxon>Agaricomycetes</taxon>
        <taxon>Agaricomycetidae</taxon>
        <taxon>Boletales</taxon>
        <taxon>Suillineae</taxon>
        <taxon>Rhizopogonaceae</taxon>
        <taxon>Rhizopogon</taxon>
    </lineage>
</organism>
<dbReference type="PANTHER" id="PTHR19411:SF0">
    <property type="entry name" value="PROTEIN BUD31 HOMOLOG"/>
    <property type="match status" value="1"/>
</dbReference>
<evidence type="ECO:0000256" key="4">
    <source>
        <dbReference type="SAM" id="Coils"/>
    </source>
</evidence>
<feature type="region of interest" description="Disordered" evidence="5">
    <location>
        <begin position="202"/>
        <end position="238"/>
    </location>
</feature>
<feature type="coiled-coil region" evidence="4">
    <location>
        <begin position="16"/>
        <end position="43"/>
    </location>
</feature>
<dbReference type="OrthoDB" id="3252109at2759"/>
<dbReference type="InterPro" id="IPR001748">
    <property type="entry name" value="BUD31"/>
</dbReference>
<evidence type="ECO:0008006" key="8">
    <source>
        <dbReference type="Google" id="ProtNLM"/>
    </source>
</evidence>
<comment type="similarity">
    <text evidence="2">Belongs to the BUD31 (G10) family.</text>
</comment>
<name>A0A1J8R5Y7_9AGAM</name>
<dbReference type="GO" id="GO:0005681">
    <property type="term" value="C:spliceosomal complex"/>
    <property type="evidence" value="ECO:0007669"/>
    <property type="project" value="TreeGrafter"/>
</dbReference>
<comment type="subcellular location">
    <subcellularLocation>
        <location evidence="1">Nucleus</location>
    </subcellularLocation>
</comment>
<dbReference type="Proteomes" id="UP000183567">
    <property type="component" value="Unassembled WGS sequence"/>
</dbReference>
<evidence type="ECO:0000256" key="1">
    <source>
        <dbReference type="ARBA" id="ARBA00004123"/>
    </source>
</evidence>
<evidence type="ECO:0000256" key="2">
    <source>
        <dbReference type="ARBA" id="ARBA00005287"/>
    </source>
</evidence>
<keyword evidence="7" id="KW-1185">Reference proteome</keyword>
<evidence type="ECO:0000256" key="5">
    <source>
        <dbReference type="SAM" id="MobiDB-lite"/>
    </source>
</evidence>
<dbReference type="Pfam" id="PF01125">
    <property type="entry name" value="BUD31"/>
    <property type="match status" value="1"/>
</dbReference>
<reference evidence="6 7" key="1">
    <citation type="submission" date="2016-03" db="EMBL/GenBank/DDBJ databases">
        <title>Comparative genomics of the ectomycorrhizal sister species Rhizopogon vinicolor and Rhizopogon vesiculosus (Basidiomycota: Boletales) reveals a divergence of the mating type B locus.</title>
        <authorList>
            <person name="Mujic A.B."/>
            <person name="Kuo A."/>
            <person name="Tritt A."/>
            <person name="Lipzen A."/>
            <person name="Chen C."/>
            <person name="Johnson J."/>
            <person name="Sharma A."/>
            <person name="Barry K."/>
            <person name="Grigoriev I.V."/>
            <person name="Spatafora J.W."/>
        </authorList>
    </citation>
    <scope>NUCLEOTIDE SEQUENCE [LARGE SCALE GENOMIC DNA]</scope>
    <source>
        <strain evidence="6 7">AM-OR11-056</strain>
    </source>
</reference>
<gene>
    <name evidence="6" type="ORF">AZE42_00411</name>
</gene>
<evidence type="ECO:0000313" key="7">
    <source>
        <dbReference type="Proteomes" id="UP000183567"/>
    </source>
</evidence>
<proteinExistence type="inferred from homology"/>
<keyword evidence="3" id="KW-0539">Nucleus</keyword>
<dbReference type="PRINTS" id="PR00322">
    <property type="entry name" value="G10"/>
</dbReference>
<sequence>MPRIRTTRTKKPPEGFEDIESILDDYAKKMRDAENESHEGKRKAESLWPIMRISHTRSRYIYELYYKRDAITKELYDWLLKEGYADANLIAKWKKTGYEKLCCLRCIQTKDMNYQGSTCICRVPKAQVAAAVVQTPRAPSRWDIMTGLCPQGAPRQDLSVEKNNLYPITHLTAMVFAQRTSQRKRPMCHKCWSTMAGHTRKNNMFICPTPSNRSAENSLPLPSPPDSPPPTYDSSEYHGFQIPSGDRWHWRNPNWVSPPREKPQEDTLRNASLAPTEPLSEPGKENFPLAVGGSFATNHPTNEWADHADALNHYPDFSIKREEETPEADIYTGCSGSPSPRPWSPFSQSPITDISLNTALRGGTPLYSVYRVPRQDVPKVQRTAQREGKLFSVMKAPPAHLAKIPREKSRETVWVILSDREEDLRYAVHSQRMPGALAQDSSDGFDDLRGDAVAPVMQNAPFGNGVNHPAPQHILRTVTFNRSMDSMPGGLAGYGQVQSSGHGFFQMAFAGIIGGLIVNYGRALL</sequence>
<feature type="compositionally biased region" description="Pro residues" evidence="5">
    <location>
        <begin position="221"/>
        <end position="231"/>
    </location>
</feature>